<sequence>MPLLTVDNTGTQLFYLDSGVPYETTGAYTTVFAVHGLGFSSPIFNKIIALAPAANLRFVAINRRGYKRSTPISAAEAETIINGTDEDKSEYLKTRGLELSRFIDIFIRENNTPPISPDGKTGGIAILGWSAGNGVVLSAIANVDSIPEDARSRLGSHLRALIMQEPPSVILGMPSPTGTWSPHMDTSLAEQQTPMYTQWITSYFRHGDLAKRDTNVLSYIVPATFRRPTIYNMSPEEIEGTVDESMSEVPSMISLFVQAHANYRKACFDRKIRELLPRMKVSALCGDATCSFPLAAFWALQDDDKAEGGGFVNFRMILGVNHFMQWDDPDVSLKAYTDALL</sequence>
<evidence type="ECO:0000313" key="1">
    <source>
        <dbReference type="EMBL" id="KAI0058354.1"/>
    </source>
</evidence>
<comment type="caution">
    <text evidence="1">The sequence shown here is derived from an EMBL/GenBank/DDBJ whole genome shotgun (WGS) entry which is preliminary data.</text>
</comment>
<reference evidence="1" key="1">
    <citation type="submission" date="2021-03" db="EMBL/GenBank/DDBJ databases">
        <authorList>
            <consortium name="DOE Joint Genome Institute"/>
            <person name="Ahrendt S."/>
            <person name="Looney B.P."/>
            <person name="Miyauchi S."/>
            <person name="Morin E."/>
            <person name="Drula E."/>
            <person name="Courty P.E."/>
            <person name="Chicoki N."/>
            <person name="Fauchery L."/>
            <person name="Kohler A."/>
            <person name="Kuo A."/>
            <person name="Labutti K."/>
            <person name="Pangilinan J."/>
            <person name="Lipzen A."/>
            <person name="Riley R."/>
            <person name="Andreopoulos W."/>
            <person name="He G."/>
            <person name="Johnson J."/>
            <person name="Barry K.W."/>
            <person name="Grigoriev I.V."/>
            <person name="Nagy L."/>
            <person name="Hibbett D."/>
            <person name="Henrissat B."/>
            <person name="Matheny P.B."/>
            <person name="Labbe J."/>
            <person name="Martin F."/>
        </authorList>
    </citation>
    <scope>NUCLEOTIDE SEQUENCE</scope>
    <source>
        <strain evidence="1">HHB10654</strain>
    </source>
</reference>
<proteinExistence type="predicted"/>
<reference evidence="1" key="2">
    <citation type="journal article" date="2022" name="New Phytol.">
        <title>Evolutionary transition to the ectomycorrhizal habit in the genomes of a hyperdiverse lineage of mushroom-forming fungi.</title>
        <authorList>
            <person name="Looney B."/>
            <person name="Miyauchi S."/>
            <person name="Morin E."/>
            <person name="Drula E."/>
            <person name="Courty P.E."/>
            <person name="Kohler A."/>
            <person name="Kuo A."/>
            <person name="LaButti K."/>
            <person name="Pangilinan J."/>
            <person name="Lipzen A."/>
            <person name="Riley R."/>
            <person name="Andreopoulos W."/>
            <person name="He G."/>
            <person name="Johnson J."/>
            <person name="Nolan M."/>
            <person name="Tritt A."/>
            <person name="Barry K.W."/>
            <person name="Grigoriev I.V."/>
            <person name="Nagy L.G."/>
            <person name="Hibbett D."/>
            <person name="Henrissat B."/>
            <person name="Matheny P.B."/>
            <person name="Labbe J."/>
            <person name="Martin F.M."/>
        </authorList>
    </citation>
    <scope>NUCLEOTIDE SEQUENCE</scope>
    <source>
        <strain evidence="1">HHB10654</strain>
    </source>
</reference>
<name>A0ACB8SPD6_9AGAM</name>
<accession>A0ACB8SPD6</accession>
<dbReference type="Proteomes" id="UP000814140">
    <property type="component" value="Unassembled WGS sequence"/>
</dbReference>
<organism evidence="1 2">
    <name type="scientific">Artomyces pyxidatus</name>
    <dbReference type="NCBI Taxonomy" id="48021"/>
    <lineage>
        <taxon>Eukaryota</taxon>
        <taxon>Fungi</taxon>
        <taxon>Dikarya</taxon>
        <taxon>Basidiomycota</taxon>
        <taxon>Agaricomycotina</taxon>
        <taxon>Agaricomycetes</taxon>
        <taxon>Russulales</taxon>
        <taxon>Auriscalpiaceae</taxon>
        <taxon>Artomyces</taxon>
    </lineage>
</organism>
<protein>
    <submittedName>
        <fullName evidence="1">Uncharacterized protein</fullName>
    </submittedName>
</protein>
<evidence type="ECO:0000313" key="2">
    <source>
        <dbReference type="Proteomes" id="UP000814140"/>
    </source>
</evidence>
<gene>
    <name evidence="1" type="ORF">BV25DRAFT_1810813</name>
</gene>
<dbReference type="EMBL" id="MU277236">
    <property type="protein sequence ID" value="KAI0058354.1"/>
    <property type="molecule type" value="Genomic_DNA"/>
</dbReference>
<keyword evidence="2" id="KW-1185">Reference proteome</keyword>